<evidence type="ECO:0000313" key="5">
    <source>
        <dbReference type="Proteomes" id="UP000694393"/>
    </source>
</evidence>
<comment type="subcellular location">
    <subcellularLocation>
        <location evidence="3">Mitochondrion inner membrane</location>
        <topology evidence="3">Peripheral membrane protein</topology>
        <orientation evidence="3">Matrix side</orientation>
    </subcellularLocation>
</comment>
<reference evidence="4" key="2">
    <citation type="submission" date="2025-09" db="UniProtKB">
        <authorList>
            <consortium name="Ensembl"/>
        </authorList>
    </citation>
    <scope>IDENTIFICATION</scope>
</reference>
<evidence type="ECO:0000256" key="2">
    <source>
        <dbReference type="ARBA" id="ARBA00040285"/>
    </source>
</evidence>
<sequence>MEVGAEYLRFIRRVLRQVRDHGGLREAMQHQLRIKNFKTGALIGVDKYGNKYYENKIYPFGQHRWVVYTAEMNGKSAGSEMYGTTVPPEWHRWLHSMTDESPTTHPPVARKFIQKNHKLNPTATPEQYVPYSTTRKKIQEWVPPTTASK</sequence>
<keyword evidence="3" id="KW-0249">Electron transport</keyword>
<dbReference type="AlphaFoldDB" id="A0A8C8SXA2"/>
<accession>A0A8C8SXA2</accession>
<organism evidence="4 5">
    <name type="scientific">Pelusios castaneus</name>
    <name type="common">West African mud turtle</name>
    <dbReference type="NCBI Taxonomy" id="367368"/>
    <lineage>
        <taxon>Eukaryota</taxon>
        <taxon>Metazoa</taxon>
        <taxon>Chordata</taxon>
        <taxon>Craniata</taxon>
        <taxon>Vertebrata</taxon>
        <taxon>Euteleostomi</taxon>
        <taxon>Archelosauria</taxon>
        <taxon>Testudinata</taxon>
        <taxon>Testudines</taxon>
        <taxon>Pleurodira</taxon>
        <taxon>Pelomedusidae</taxon>
        <taxon>Pelusios</taxon>
    </lineage>
</organism>
<comment type="function">
    <text evidence="3">Accessory subunit of the mitochondrial membrane respiratory chain NADH dehydrogenase (Complex I), that is believed not to be involved in catalysis. Complex I functions in the transfer of electrons from NADH to the respiratory chain. The immediate electron acceptor for the enzyme is believed to be ubiquinone.</text>
</comment>
<dbReference type="Ensembl" id="ENSPCET00000026652.1">
    <property type="protein sequence ID" value="ENSPCEP00000025790.1"/>
    <property type="gene ID" value="ENSPCEG00000019399.1"/>
</dbReference>
<keyword evidence="3" id="KW-0679">Respiratory chain</keyword>
<comment type="similarity">
    <text evidence="1 3">Belongs to the complex I NDUFA12 subunit family.</text>
</comment>
<dbReference type="Proteomes" id="UP000694393">
    <property type="component" value="Unplaced"/>
</dbReference>
<dbReference type="InterPro" id="IPR007763">
    <property type="entry name" value="NDUFA12"/>
</dbReference>
<keyword evidence="3" id="KW-0813">Transport</keyword>
<keyword evidence="5" id="KW-1185">Reference proteome</keyword>
<evidence type="ECO:0000256" key="3">
    <source>
        <dbReference type="RuleBase" id="RU363103"/>
    </source>
</evidence>
<evidence type="ECO:0000313" key="4">
    <source>
        <dbReference type="Ensembl" id="ENSPCEP00000025790.1"/>
    </source>
</evidence>
<dbReference type="GO" id="GO:0045271">
    <property type="term" value="C:respiratory chain complex I"/>
    <property type="evidence" value="ECO:0007669"/>
    <property type="project" value="InterPro"/>
</dbReference>
<keyword evidence="3" id="KW-0496">Mitochondrion</keyword>
<keyword evidence="3" id="KW-0999">Mitochondrion inner membrane</keyword>
<dbReference type="GO" id="GO:0006979">
    <property type="term" value="P:response to oxidative stress"/>
    <property type="evidence" value="ECO:0007669"/>
    <property type="project" value="TreeGrafter"/>
</dbReference>
<keyword evidence="3" id="KW-0472">Membrane</keyword>
<proteinExistence type="inferred from homology"/>
<dbReference type="GO" id="GO:0005743">
    <property type="term" value="C:mitochondrial inner membrane"/>
    <property type="evidence" value="ECO:0007669"/>
    <property type="project" value="UniProtKB-SubCell"/>
</dbReference>
<name>A0A8C8SXA2_9SAUR</name>
<comment type="subunit">
    <text evidence="3">Complex I is composed of 45 different subunits.</text>
</comment>
<dbReference type="Pfam" id="PF05071">
    <property type="entry name" value="NDUFA12"/>
    <property type="match status" value="1"/>
</dbReference>
<protein>
    <recommendedName>
        <fullName evidence="2 3">NADH dehydrogenase [ubiquinone] 1 alpha subcomplex subunit 12</fullName>
    </recommendedName>
</protein>
<reference evidence="4" key="1">
    <citation type="submission" date="2025-08" db="UniProtKB">
        <authorList>
            <consortium name="Ensembl"/>
        </authorList>
    </citation>
    <scope>IDENTIFICATION</scope>
</reference>
<dbReference type="PANTHER" id="PTHR12910:SF2">
    <property type="entry name" value="NADH DEHYDROGENASE [UBIQUINONE] 1 ALPHA SUBCOMPLEX SUBUNIT 12"/>
    <property type="match status" value="1"/>
</dbReference>
<dbReference type="PANTHER" id="PTHR12910">
    <property type="entry name" value="NADH-UBIQUINONE OXIDOREDUCTASE SUBUNIT B17.2"/>
    <property type="match status" value="1"/>
</dbReference>
<evidence type="ECO:0000256" key="1">
    <source>
        <dbReference type="ARBA" id="ARBA00007355"/>
    </source>
</evidence>